<name>A0AAN6F2A4_EXODE</name>
<protein>
    <recommendedName>
        <fullName evidence="1">BTB domain-containing protein</fullName>
    </recommendedName>
</protein>
<evidence type="ECO:0000313" key="2">
    <source>
        <dbReference type="EMBL" id="KAJ8995049.1"/>
    </source>
</evidence>
<dbReference type="PROSITE" id="PS50097">
    <property type="entry name" value="BTB"/>
    <property type="match status" value="1"/>
</dbReference>
<reference evidence="2" key="1">
    <citation type="submission" date="2023-01" db="EMBL/GenBank/DDBJ databases">
        <title>Exophiala dermititidis isolated from Cystic Fibrosis Patient.</title>
        <authorList>
            <person name="Kurbessoian T."/>
            <person name="Crocker A."/>
            <person name="Murante D."/>
            <person name="Hogan D.A."/>
            <person name="Stajich J.E."/>
        </authorList>
    </citation>
    <scope>NUCLEOTIDE SEQUENCE</scope>
    <source>
        <strain evidence="2">Ex8</strain>
    </source>
</reference>
<dbReference type="CDD" id="cd18186">
    <property type="entry name" value="BTB_POZ_ZBTB_KLHL-like"/>
    <property type="match status" value="1"/>
</dbReference>
<feature type="domain" description="BTB" evidence="1">
    <location>
        <begin position="19"/>
        <end position="86"/>
    </location>
</feature>
<dbReference type="PANTHER" id="PTHR47843">
    <property type="entry name" value="BTB DOMAIN-CONTAINING PROTEIN-RELATED"/>
    <property type="match status" value="1"/>
</dbReference>
<dbReference type="Proteomes" id="UP001161757">
    <property type="component" value="Unassembled WGS sequence"/>
</dbReference>
<dbReference type="AlphaFoldDB" id="A0AAN6F2A4"/>
<organism evidence="2 3">
    <name type="scientific">Exophiala dermatitidis</name>
    <name type="common">Black yeast-like fungus</name>
    <name type="synonym">Wangiella dermatitidis</name>
    <dbReference type="NCBI Taxonomy" id="5970"/>
    <lineage>
        <taxon>Eukaryota</taxon>
        <taxon>Fungi</taxon>
        <taxon>Dikarya</taxon>
        <taxon>Ascomycota</taxon>
        <taxon>Pezizomycotina</taxon>
        <taxon>Eurotiomycetes</taxon>
        <taxon>Chaetothyriomycetidae</taxon>
        <taxon>Chaetothyriales</taxon>
        <taxon>Herpotrichiellaceae</taxon>
        <taxon>Exophiala</taxon>
    </lineage>
</organism>
<dbReference type="Gene3D" id="3.30.710.10">
    <property type="entry name" value="Potassium Channel Kv1.1, Chain A"/>
    <property type="match status" value="1"/>
</dbReference>
<dbReference type="Pfam" id="PF00651">
    <property type="entry name" value="BTB"/>
    <property type="match status" value="1"/>
</dbReference>
<comment type="caution">
    <text evidence="2">The sequence shown here is derived from an EMBL/GenBank/DDBJ whole genome shotgun (WGS) entry which is preliminary data.</text>
</comment>
<accession>A0AAN6F2A4</accession>
<dbReference type="EMBL" id="JAJGCB010000002">
    <property type="protein sequence ID" value="KAJ8995049.1"/>
    <property type="molecule type" value="Genomic_DNA"/>
</dbReference>
<dbReference type="PANTHER" id="PTHR47843:SF5">
    <property type="entry name" value="BTB_POZ DOMAIN PROTEIN"/>
    <property type="match status" value="1"/>
</dbReference>
<evidence type="ECO:0000259" key="1">
    <source>
        <dbReference type="PROSITE" id="PS50097"/>
    </source>
</evidence>
<proteinExistence type="predicted"/>
<dbReference type="SUPFAM" id="SSF54695">
    <property type="entry name" value="POZ domain"/>
    <property type="match status" value="1"/>
</dbReference>
<sequence>MANIPSTVYRDLLTSGKFSDLIIDCQGFAFNVHRTVVCSQSPMLDAACSGQFEEASSGRIKFPELHPAIIARAILFMYTGDYDEVSLPEFYMKMSGSEDYDRYKDFIFDRIKMIDNLGLRHPPKINALLYACADMLGIPGLKTEASARFMKDAETACDYDGFDEPLRLLYENTPLDDRGLRFQATCLCVTSHDALAIRPKTLQVLQQHEPNVWSVSVEMLKRWKVLGPSFWRKANSDEETE</sequence>
<dbReference type="InterPro" id="IPR000210">
    <property type="entry name" value="BTB/POZ_dom"/>
</dbReference>
<gene>
    <name evidence="2" type="ORF">HRR80_001741</name>
</gene>
<evidence type="ECO:0000313" key="3">
    <source>
        <dbReference type="Proteomes" id="UP001161757"/>
    </source>
</evidence>
<dbReference type="InterPro" id="IPR011333">
    <property type="entry name" value="SKP1/BTB/POZ_sf"/>
</dbReference>